<protein>
    <recommendedName>
        <fullName evidence="9">Amino acid transporter transmembrane domain-containing protein</fullName>
    </recommendedName>
</protein>
<evidence type="ECO:0000313" key="11">
    <source>
        <dbReference type="Proteomes" id="UP001491310"/>
    </source>
</evidence>
<dbReference type="PANTHER" id="PTHR48017">
    <property type="entry name" value="OS05G0424000 PROTEIN-RELATED"/>
    <property type="match status" value="1"/>
</dbReference>
<evidence type="ECO:0000256" key="8">
    <source>
        <dbReference type="SAM" id="Phobius"/>
    </source>
</evidence>
<feature type="transmembrane region" description="Helical" evidence="8">
    <location>
        <begin position="478"/>
        <end position="499"/>
    </location>
</feature>
<feature type="transmembrane region" description="Helical" evidence="8">
    <location>
        <begin position="446"/>
        <end position="466"/>
    </location>
</feature>
<sequence>MPNRLFLHQGNPDTSRRKVSMEGHKGGSENYTVDAMENGAPPNPKILTDEKGFARSDLEKYDDDGHVARTGGWITAYAHIVCAVIGSGVLSLAWGVSWLGWVAGPLVLFMFAWITWYCSALLIDCYRYPDTDGEMRNYTYIMAVKRYLGGKYYIACGAVQYANMVGTSVGYTVTAGIAATAIRRSDCFHADINNPCYISNNPWMILFGALQIIFSQIQDIDRIWWMSIVATLMSFTYSFIGLGECIAQAARGGGTGTGTVGGLQIGIDTTAAGKAWGIFQALGNIAFAYSFSFILIEITDTITSPGECKKMKRATVYGIATTTFFYACIGIIGYAAFGNSAPGNLLSGFGFYNPWWLIDIANAAIFVHLLGGYQVWIQPFFGFVEASAFRYFPNNRFLQWELFAVELPGIGLFRASPFRLIWRTIYVIIITIVAMLLPFFNDIVGLLGSIGFAPLTVFFPIQMHIVQKKIPRWSGKWLFLQGLNIFCWLISIVSAIGSVEGIYADTRNYTPFQTSYRR</sequence>
<comment type="caution">
    <text evidence="10">The sequence shown here is derived from an EMBL/GenBank/DDBJ whole genome shotgun (WGS) entry which is preliminary data.</text>
</comment>
<keyword evidence="11" id="KW-1185">Reference proteome</keyword>
<feature type="transmembrane region" description="Helical" evidence="8">
    <location>
        <begin position="420"/>
        <end position="440"/>
    </location>
</feature>
<evidence type="ECO:0000313" key="10">
    <source>
        <dbReference type="EMBL" id="KAK9906703.1"/>
    </source>
</evidence>
<evidence type="ECO:0000256" key="6">
    <source>
        <dbReference type="ARBA" id="ARBA00023136"/>
    </source>
</evidence>
<dbReference type="Proteomes" id="UP001491310">
    <property type="component" value="Unassembled WGS sequence"/>
</dbReference>
<organism evidence="10 11">
    <name type="scientific">Coccomyxa subellipsoidea</name>
    <dbReference type="NCBI Taxonomy" id="248742"/>
    <lineage>
        <taxon>Eukaryota</taxon>
        <taxon>Viridiplantae</taxon>
        <taxon>Chlorophyta</taxon>
        <taxon>core chlorophytes</taxon>
        <taxon>Trebouxiophyceae</taxon>
        <taxon>Trebouxiophyceae incertae sedis</taxon>
        <taxon>Coccomyxaceae</taxon>
        <taxon>Coccomyxa</taxon>
    </lineage>
</organism>
<name>A0ABR2YKN3_9CHLO</name>
<evidence type="ECO:0000256" key="1">
    <source>
        <dbReference type="ARBA" id="ARBA00004370"/>
    </source>
</evidence>
<evidence type="ECO:0000256" key="4">
    <source>
        <dbReference type="ARBA" id="ARBA00022970"/>
    </source>
</evidence>
<keyword evidence="4" id="KW-0029">Amino-acid transport</keyword>
<evidence type="ECO:0000256" key="3">
    <source>
        <dbReference type="ARBA" id="ARBA00022692"/>
    </source>
</evidence>
<keyword evidence="6 8" id="KW-0472">Membrane</keyword>
<reference evidence="10 11" key="1">
    <citation type="journal article" date="2024" name="Nat. Commun.">
        <title>Phylogenomics reveals the evolutionary origins of lichenization in chlorophyte algae.</title>
        <authorList>
            <person name="Puginier C."/>
            <person name="Libourel C."/>
            <person name="Otte J."/>
            <person name="Skaloud P."/>
            <person name="Haon M."/>
            <person name="Grisel S."/>
            <person name="Petersen M."/>
            <person name="Berrin J.G."/>
            <person name="Delaux P.M."/>
            <person name="Dal Grande F."/>
            <person name="Keller J."/>
        </authorList>
    </citation>
    <scope>NUCLEOTIDE SEQUENCE [LARGE SCALE GENOMIC DNA]</scope>
    <source>
        <strain evidence="10 11">SAG 216-7</strain>
    </source>
</reference>
<accession>A0ABR2YKN3</accession>
<feature type="transmembrane region" description="Helical" evidence="8">
    <location>
        <begin position="223"/>
        <end position="240"/>
    </location>
</feature>
<gene>
    <name evidence="10" type="ORF">WJX75_006478</name>
</gene>
<dbReference type="EMBL" id="JALJOT010000010">
    <property type="protein sequence ID" value="KAK9906703.1"/>
    <property type="molecule type" value="Genomic_DNA"/>
</dbReference>
<feature type="transmembrane region" description="Helical" evidence="8">
    <location>
        <begin position="275"/>
        <end position="296"/>
    </location>
</feature>
<evidence type="ECO:0000256" key="7">
    <source>
        <dbReference type="SAM" id="MobiDB-lite"/>
    </source>
</evidence>
<feature type="transmembrane region" description="Helical" evidence="8">
    <location>
        <begin position="102"/>
        <end position="126"/>
    </location>
</feature>
<evidence type="ECO:0000256" key="5">
    <source>
        <dbReference type="ARBA" id="ARBA00022989"/>
    </source>
</evidence>
<comment type="subcellular location">
    <subcellularLocation>
        <location evidence="1">Membrane</location>
    </subcellularLocation>
</comment>
<feature type="transmembrane region" description="Helical" evidence="8">
    <location>
        <begin position="316"/>
        <end position="335"/>
    </location>
</feature>
<keyword evidence="5 8" id="KW-1133">Transmembrane helix</keyword>
<feature type="domain" description="Amino acid transporter transmembrane" evidence="9">
    <location>
        <begin position="70"/>
        <end position="503"/>
    </location>
</feature>
<dbReference type="InterPro" id="IPR013057">
    <property type="entry name" value="AA_transpt_TM"/>
</dbReference>
<evidence type="ECO:0000259" key="9">
    <source>
        <dbReference type="Pfam" id="PF01490"/>
    </source>
</evidence>
<feature type="compositionally biased region" description="Basic and acidic residues" evidence="7">
    <location>
        <begin position="14"/>
        <end position="24"/>
    </location>
</feature>
<keyword evidence="3 8" id="KW-0812">Transmembrane</keyword>
<feature type="transmembrane region" description="Helical" evidence="8">
    <location>
        <begin position="355"/>
        <end position="376"/>
    </location>
</feature>
<feature type="region of interest" description="Disordered" evidence="7">
    <location>
        <begin position="1"/>
        <end position="24"/>
    </location>
</feature>
<dbReference type="Pfam" id="PF01490">
    <property type="entry name" value="Aa_trans"/>
    <property type="match status" value="1"/>
</dbReference>
<keyword evidence="2" id="KW-0813">Transport</keyword>
<proteinExistence type="predicted"/>
<feature type="transmembrane region" description="Helical" evidence="8">
    <location>
        <begin position="76"/>
        <end position="96"/>
    </location>
</feature>
<evidence type="ECO:0000256" key="2">
    <source>
        <dbReference type="ARBA" id="ARBA00022448"/>
    </source>
</evidence>